<dbReference type="SUPFAM" id="SSF53732">
    <property type="entry name" value="Aconitase iron-sulfur domain"/>
    <property type="match status" value="1"/>
</dbReference>
<dbReference type="RefSeq" id="WP_171095452.1">
    <property type="nucleotide sequence ID" value="NZ_CP053069.1"/>
</dbReference>
<keyword evidence="17" id="KW-1185">Reference proteome</keyword>
<comment type="function">
    <text evidence="3">Catalyzes the isomerization between 2-isopropylmalate and 3-isopropylmalate, via the formation of 2-isopropylmaleate.</text>
</comment>
<keyword evidence="12" id="KW-0411">Iron-sulfur</keyword>
<dbReference type="InterPro" id="IPR018136">
    <property type="entry name" value="Aconitase_4Fe-4S_BS"/>
</dbReference>
<dbReference type="Proteomes" id="UP000501534">
    <property type="component" value="Chromosome"/>
</dbReference>
<evidence type="ECO:0000313" key="16">
    <source>
        <dbReference type="EMBL" id="QJR12873.1"/>
    </source>
</evidence>
<evidence type="ECO:0000256" key="9">
    <source>
        <dbReference type="ARBA" id="ARBA00022605"/>
    </source>
</evidence>
<gene>
    <name evidence="16" type="primary">leuC_3</name>
    <name evidence="16" type="ORF">DSM104443_03967</name>
</gene>
<dbReference type="PANTHER" id="PTHR43822:SF9">
    <property type="entry name" value="3-ISOPROPYLMALATE DEHYDRATASE"/>
    <property type="match status" value="1"/>
</dbReference>
<dbReference type="PRINTS" id="PR00415">
    <property type="entry name" value="ACONITASE"/>
</dbReference>
<evidence type="ECO:0000256" key="11">
    <source>
        <dbReference type="ARBA" id="ARBA00023004"/>
    </source>
</evidence>
<dbReference type="NCBIfam" id="NF004016">
    <property type="entry name" value="PRK05478.1"/>
    <property type="match status" value="1"/>
</dbReference>
<comment type="pathway">
    <text evidence="4">Amino-acid biosynthesis; L-leucine biosynthesis; L-leucine from 3-methyl-2-oxobutanoate: step 2/4.</text>
</comment>
<reference evidence="16 17" key="1">
    <citation type="submission" date="2020-04" db="EMBL/GenBank/DDBJ databases">
        <title>Usitatibacter rugosus gen. nov., sp. nov. and Usitatibacter palustris sp. nov., novel members of Usitatibacteraceae fam. nov. within the order Nitrosomonadales isolated from soil.</title>
        <authorList>
            <person name="Huber K.J."/>
            <person name="Neumann-Schaal M."/>
            <person name="Geppert A."/>
            <person name="Luckner M."/>
            <person name="Wanner G."/>
            <person name="Overmann J."/>
        </authorList>
    </citation>
    <scope>NUCLEOTIDE SEQUENCE [LARGE SCALE GENOMIC DNA]</scope>
    <source>
        <strain evidence="16 17">0125_3</strain>
    </source>
</reference>
<comment type="catalytic activity">
    <reaction evidence="1">
        <text>(2R,3S)-3-isopropylmalate = (2S)-2-isopropylmalate</text>
        <dbReference type="Rhea" id="RHEA:32287"/>
        <dbReference type="ChEBI" id="CHEBI:1178"/>
        <dbReference type="ChEBI" id="CHEBI:35121"/>
        <dbReference type="EC" id="4.2.1.33"/>
    </reaction>
</comment>
<name>A0A6M4H2D7_9PROT</name>
<dbReference type="EMBL" id="CP053069">
    <property type="protein sequence ID" value="QJR12873.1"/>
    <property type="molecule type" value="Genomic_DNA"/>
</dbReference>
<dbReference type="KEGG" id="uru:DSM104443_03967"/>
<dbReference type="Pfam" id="PF00330">
    <property type="entry name" value="Aconitase"/>
    <property type="match status" value="1"/>
</dbReference>
<evidence type="ECO:0000256" key="8">
    <source>
        <dbReference type="ARBA" id="ARBA00022485"/>
    </source>
</evidence>
<dbReference type="InterPro" id="IPR050067">
    <property type="entry name" value="IPM_dehydratase_rel_enz"/>
</dbReference>
<evidence type="ECO:0000256" key="4">
    <source>
        <dbReference type="ARBA" id="ARBA00004729"/>
    </source>
</evidence>
<evidence type="ECO:0000256" key="12">
    <source>
        <dbReference type="ARBA" id="ARBA00023014"/>
    </source>
</evidence>
<evidence type="ECO:0000256" key="13">
    <source>
        <dbReference type="ARBA" id="ARBA00023239"/>
    </source>
</evidence>
<dbReference type="GO" id="GO:0009098">
    <property type="term" value="P:L-leucine biosynthetic process"/>
    <property type="evidence" value="ECO:0007669"/>
    <property type="project" value="UniProtKB-KW"/>
</dbReference>
<sequence>MKTFFDKVWEDHVIAKLGDDADLLQVDRLVLHELSGSQVVTSLAKAGRQPMNKNQVFTVIEHLISTKPGRGPTDSVSKSGPIMIEATRKASREWGFHFIDFDDARQGIAHVVAPELGIAFPGATLVCCDSHTSTVGGVGALAWGIGASEAEHALATQALAQSKPKQLRVTFNGKLGAGVYAKDMILALIGKIGAQGGIGFATEYAGPAVTALPIEGRLTICNMSIEFQSKYGFVPPDESTIDFLKGKEFSPKGEAWEKAAAYWRTLRTDEGAKFDREVEIDCDTLVPQVTWGTSPQQVTSIDGRVPELSEAADSEARALAESAMQYMQLTPGMALKGLPIDVAYIGSCTNARLSDLRVAAAVLKGHKVKAGVQAVCIPGSTPVKRAAEAEGLDLIFKEAGFEWHESACGFCGSIGDNRFSDLRTISTTNRNFQGRQGPKTRTHLASPATVAASAIAGCIADARS</sequence>
<dbReference type="GO" id="GO:0003861">
    <property type="term" value="F:3-isopropylmalate dehydratase activity"/>
    <property type="evidence" value="ECO:0007669"/>
    <property type="project" value="UniProtKB-EC"/>
</dbReference>
<dbReference type="GO" id="GO:0051539">
    <property type="term" value="F:4 iron, 4 sulfur cluster binding"/>
    <property type="evidence" value="ECO:0007669"/>
    <property type="project" value="UniProtKB-KW"/>
</dbReference>
<dbReference type="EC" id="4.2.1.33" evidence="6"/>
<dbReference type="PANTHER" id="PTHR43822">
    <property type="entry name" value="HOMOACONITASE, MITOCHONDRIAL-RELATED"/>
    <property type="match status" value="1"/>
</dbReference>
<evidence type="ECO:0000313" key="17">
    <source>
        <dbReference type="Proteomes" id="UP000501534"/>
    </source>
</evidence>
<dbReference type="InterPro" id="IPR015931">
    <property type="entry name" value="Acnase/IPM_dHydase_lsu_aba_1/3"/>
</dbReference>
<comment type="cofactor">
    <cofactor evidence="2">
        <name>[4Fe-4S] cluster</name>
        <dbReference type="ChEBI" id="CHEBI:49883"/>
    </cofactor>
</comment>
<evidence type="ECO:0000256" key="10">
    <source>
        <dbReference type="ARBA" id="ARBA00022723"/>
    </source>
</evidence>
<dbReference type="PROSITE" id="PS00450">
    <property type="entry name" value="ACONITASE_1"/>
    <property type="match status" value="1"/>
</dbReference>
<evidence type="ECO:0000256" key="5">
    <source>
        <dbReference type="ARBA" id="ARBA00011271"/>
    </source>
</evidence>
<keyword evidence="9" id="KW-0028">Amino-acid biosynthesis</keyword>
<dbReference type="Gene3D" id="3.30.499.10">
    <property type="entry name" value="Aconitase, domain 3"/>
    <property type="match status" value="2"/>
</dbReference>
<keyword evidence="10" id="KW-0479">Metal-binding</keyword>
<evidence type="ECO:0000259" key="15">
    <source>
        <dbReference type="Pfam" id="PF00330"/>
    </source>
</evidence>
<evidence type="ECO:0000256" key="7">
    <source>
        <dbReference type="ARBA" id="ARBA00022430"/>
    </source>
</evidence>
<evidence type="ECO:0000256" key="1">
    <source>
        <dbReference type="ARBA" id="ARBA00000491"/>
    </source>
</evidence>
<comment type="subunit">
    <text evidence="5">Heterodimer of LeuC and LeuD.</text>
</comment>
<keyword evidence="14" id="KW-0100">Branched-chain amino acid biosynthesis</keyword>
<evidence type="ECO:0000256" key="14">
    <source>
        <dbReference type="ARBA" id="ARBA00023304"/>
    </source>
</evidence>
<keyword evidence="7" id="KW-0432">Leucine biosynthesis</keyword>
<organism evidence="16 17">
    <name type="scientific">Usitatibacter rugosus</name>
    <dbReference type="NCBI Taxonomy" id="2732067"/>
    <lineage>
        <taxon>Bacteria</taxon>
        <taxon>Pseudomonadati</taxon>
        <taxon>Pseudomonadota</taxon>
        <taxon>Betaproteobacteria</taxon>
        <taxon>Nitrosomonadales</taxon>
        <taxon>Usitatibacteraceae</taxon>
        <taxon>Usitatibacter</taxon>
    </lineage>
</organism>
<protein>
    <recommendedName>
        <fullName evidence="6">3-isopropylmalate dehydratase</fullName>
        <ecNumber evidence="6">4.2.1.33</ecNumber>
    </recommendedName>
</protein>
<dbReference type="InterPro" id="IPR036008">
    <property type="entry name" value="Aconitase_4Fe-4S_dom"/>
</dbReference>
<keyword evidence="11" id="KW-0408">Iron</keyword>
<keyword evidence="13 16" id="KW-0456">Lyase</keyword>
<dbReference type="NCBIfam" id="NF009116">
    <property type="entry name" value="PRK12466.1"/>
    <property type="match status" value="1"/>
</dbReference>
<evidence type="ECO:0000256" key="3">
    <source>
        <dbReference type="ARBA" id="ARBA00002695"/>
    </source>
</evidence>
<dbReference type="GO" id="GO:0046872">
    <property type="term" value="F:metal ion binding"/>
    <property type="evidence" value="ECO:0007669"/>
    <property type="project" value="UniProtKB-KW"/>
</dbReference>
<evidence type="ECO:0000256" key="6">
    <source>
        <dbReference type="ARBA" id="ARBA00011998"/>
    </source>
</evidence>
<accession>A0A6M4H2D7</accession>
<dbReference type="InterPro" id="IPR001030">
    <property type="entry name" value="Acoase/IPM_deHydtase_lsu_aba"/>
</dbReference>
<dbReference type="AlphaFoldDB" id="A0A6M4H2D7"/>
<proteinExistence type="predicted"/>
<feature type="domain" description="Aconitase/3-isopropylmalate dehydratase large subunit alpha/beta/alpha" evidence="15">
    <location>
        <begin position="6"/>
        <end position="457"/>
    </location>
</feature>
<evidence type="ECO:0000256" key="2">
    <source>
        <dbReference type="ARBA" id="ARBA00001966"/>
    </source>
</evidence>
<keyword evidence="8" id="KW-0004">4Fe-4S</keyword>